<dbReference type="InterPro" id="IPR000639">
    <property type="entry name" value="Epox_hydrolase-like"/>
</dbReference>
<evidence type="ECO:0000313" key="7">
    <source>
        <dbReference type="Proteomes" id="UP001597114"/>
    </source>
</evidence>
<dbReference type="PIRSF" id="PIRSF001112">
    <property type="entry name" value="Epoxide_hydrolase"/>
    <property type="match status" value="1"/>
</dbReference>
<dbReference type="PANTHER" id="PTHR21661">
    <property type="entry name" value="EPOXIDE HYDROLASE 1-RELATED"/>
    <property type="match status" value="1"/>
</dbReference>
<dbReference type="InterPro" id="IPR016292">
    <property type="entry name" value="Epoxide_hydrolase"/>
</dbReference>
<accession>A0ABW4EUV4</accession>
<feature type="region of interest" description="Disordered" evidence="4">
    <location>
        <begin position="1"/>
        <end position="26"/>
    </location>
</feature>
<dbReference type="EMBL" id="JBHUCO010000016">
    <property type="protein sequence ID" value="MFD1519231.1"/>
    <property type="molecule type" value="Genomic_DNA"/>
</dbReference>
<proteinExistence type="inferred from homology"/>
<evidence type="ECO:0000259" key="5">
    <source>
        <dbReference type="Pfam" id="PF06441"/>
    </source>
</evidence>
<dbReference type="SUPFAM" id="SSF53474">
    <property type="entry name" value="alpha/beta-Hydrolases"/>
    <property type="match status" value="1"/>
</dbReference>
<evidence type="ECO:0000256" key="3">
    <source>
        <dbReference type="ARBA" id="ARBA00022801"/>
    </source>
</evidence>
<comment type="similarity">
    <text evidence="1">Belongs to the peptidase S33 family.</text>
</comment>
<keyword evidence="7" id="KW-1185">Reference proteome</keyword>
<dbReference type="Proteomes" id="UP001597114">
    <property type="component" value="Unassembled WGS sequence"/>
</dbReference>
<dbReference type="InterPro" id="IPR010497">
    <property type="entry name" value="Epoxide_hydro_N"/>
</dbReference>
<sequence length="415" mass="46082">MHPVRAAAHQVDQSAERKRSMSRATEVRPFRVDVPEEELVDLRRRLSATRWPQRETVVDASQGVQLATMQELVRYWAGDYDFRRLEARFDALPQFMTEIDGLDIHFIHVKSPHENALPLIITHGWPGSVIEMLNVVGPLTDPTAHGDDAEDAFDVVVPSMPGYGFSGEPTATGWGPERIARAWAELMKRLGYTRYLAQGGDWGALITDLMGAQAPPGLLGIHSNMPGALPPDVSKALVSGGPAPVGLSAEENRAWEQLSFFFAKGIGYATEMGLHPQTLYGLADSPVALAAWMIDHDALSYEDIARAFEGDPVGNLTRDEILDNITLMWVTNTGVSSGRLYWENKLGFFDVKGVTIPAAVSVFPRELYQAPRSWAEQAYSNLIYFNEVDQGNHFAAWQEPELYTTEVRAAFRSLR</sequence>
<dbReference type="Gene3D" id="3.40.50.1820">
    <property type="entry name" value="alpha/beta hydrolase"/>
    <property type="match status" value="1"/>
</dbReference>
<keyword evidence="3 6" id="KW-0378">Hydrolase</keyword>
<keyword evidence="2" id="KW-0058">Aromatic hydrocarbons catabolism</keyword>
<dbReference type="RefSeq" id="WP_344719306.1">
    <property type="nucleotide sequence ID" value="NZ_BAAAUS010000004.1"/>
</dbReference>
<organism evidence="6 7">
    <name type="scientific">Pseudonocardia yunnanensis</name>
    <dbReference type="NCBI Taxonomy" id="58107"/>
    <lineage>
        <taxon>Bacteria</taxon>
        <taxon>Bacillati</taxon>
        <taxon>Actinomycetota</taxon>
        <taxon>Actinomycetes</taxon>
        <taxon>Pseudonocardiales</taxon>
        <taxon>Pseudonocardiaceae</taxon>
        <taxon>Pseudonocardia</taxon>
    </lineage>
</organism>
<reference evidence="7" key="1">
    <citation type="journal article" date="2019" name="Int. J. Syst. Evol. Microbiol.">
        <title>The Global Catalogue of Microorganisms (GCM) 10K type strain sequencing project: providing services to taxonomists for standard genome sequencing and annotation.</title>
        <authorList>
            <consortium name="The Broad Institute Genomics Platform"/>
            <consortium name="The Broad Institute Genome Sequencing Center for Infectious Disease"/>
            <person name="Wu L."/>
            <person name="Ma J."/>
        </authorList>
    </citation>
    <scope>NUCLEOTIDE SEQUENCE [LARGE SCALE GENOMIC DNA]</scope>
    <source>
        <strain evidence="7">CCM 7043</strain>
    </source>
</reference>
<dbReference type="PRINTS" id="PR00412">
    <property type="entry name" value="EPOXHYDRLASE"/>
</dbReference>
<evidence type="ECO:0000256" key="1">
    <source>
        <dbReference type="ARBA" id="ARBA00010088"/>
    </source>
</evidence>
<evidence type="ECO:0000313" key="6">
    <source>
        <dbReference type="EMBL" id="MFD1519231.1"/>
    </source>
</evidence>
<dbReference type="GO" id="GO:0016787">
    <property type="term" value="F:hydrolase activity"/>
    <property type="evidence" value="ECO:0007669"/>
    <property type="project" value="UniProtKB-KW"/>
</dbReference>
<feature type="compositionally biased region" description="Basic and acidic residues" evidence="4">
    <location>
        <begin position="14"/>
        <end position="26"/>
    </location>
</feature>
<comment type="caution">
    <text evidence="6">The sequence shown here is derived from an EMBL/GenBank/DDBJ whole genome shotgun (WGS) entry which is preliminary data.</text>
</comment>
<evidence type="ECO:0000256" key="4">
    <source>
        <dbReference type="SAM" id="MobiDB-lite"/>
    </source>
</evidence>
<evidence type="ECO:0000256" key="2">
    <source>
        <dbReference type="ARBA" id="ARBA00022797"/>
    </source>
</evidence>
<dbReference type="Pfam" id="PF06441">
    <property type="entry name" value="EHN"/>
    <property type="match status" value="1"/>
</dbReference>
<protein>
    <submittedName>
        <fullName evidence="6">Epoxide hydrolase family protein</fullName>
    </submittedName>
</protein>
<dbReference type="PANTHER" id="PTHR21661:SF35">
    <property type="entry name" value="EPOXIDE HYDROLASE"/>
    <property type="match status" value="1"/>
</dbReference>
<feature type="domain" description="Epoxide hydrolase N-terminal" evidence="5">
    <location>
        <begin position="27"/>
        <end position="132"/>
    </location>
</feature>
<dbReference type="InterPro" id="IPR029058">
    <property type="entry name" value="AB_hydrolase_fold"/>
</dbReference>
<gene>
    <name evidence="6" type="ORF">ACFSJD_17175</name>
</gene>
<name>A0ABW4EUV4_9PSEU</name>